<dbReference type="EMBL" id="DWXN01000001">
    <property type="protein sequence ID" value="HJB74053.1"/>
    <property type="molecule type" value="Genomic_DNA"/>
</dbReference>
<protein>
    <submittedName>
        <fullName evidence="1">Uncharacterized protein</fullName>
    </submittedName>
</protein>
<name>A0A9D2S7R3_9FIRM</name>
<reference evidence="1" key="1">
    <citation type="journal article" date="2021" name="PeerJ">
        <title>Extensive microbial diversity within the chicken gut microbiome revealed by metagenomics and culture.</title>
        <authorList>
            <person name="Gilroy R."/>
            <person name="Ravi A."/>
            <person name="Getino M."/>
            <person name="Pursley I."/>
            <person name="Horton D.L."/>
            <person name="Alikhan N.F."/>
            <person name="Baker D."/>
            <person name="Gharbi K."/>
            <person name="Hall N."/>
            <person name="Watson M."/>
            <person name="Adriaenssens E.M."/>
            <person name="Foster-Nyarko E."/>
            <person name="Jarju S."/>
            <person name="Secka A."/>
            <person name="Antonio M."/>
            <person name="Oren A."/>
            <person name="Chaudhuri R.R."/>
            <person name="La Ragione R."/>
            <person name="Hildebrand F."/>
            <person name="Pallen M.J."/>
        </authorList>
    </citation>
    <scope>NUCLEOTIDE SEQUENCE</scope>
    <source>
        <strain evidence="1">CHK188-16595</strain>
    </source>
</reference>
<dbReference type="PROSITE" id="PS51257">
    <property type="entry name" value="PROKAR_LIPOPROTEIN"/>
    <property type="match status" value="1"/>
</dbReference>
<sequence length="161" mass="18336">MEIAKISSFIIMFVLCTLGISGCSINNNEFYNNTNNSIVDFEYPEESDFEFKVSKDEIIAKKGEIITIDCTLKNVSNENYYIEHGVETITYSYNGISEEINAIAVLDNFKSNSEISRRLNITVNESGNIKVFATIYVKPSQYSDQNKVYTFERDILVNEVS</sequence>
<dbReference type="Proteomes" id="UP000823877">
    <property type="component" value="Unassembled WGS sequence"/>
</dbReference>
<evidence type="ECO:0000313" key="1">
    <source>
        <dbReference type="EMBL" id="HJB74053.1"/>
    </source>
</evidence>
<dbReference type="AlphaFoldDB" id="A0A9D2S7R3"/>
<organism evidence="1 2">
    <name type="scientific">Candidatus Eubacterium faecale</name>
    <dbReference type="NCBI Taxonomy" id="2838568"/>
    <lineage>
        <taxon>Bacteria</taxon>
        <taxon>Bacillati</taxon>
        <taxon>Bacillota</taxon>
        <taxon>Clostridia</taxon>
        <taxon>Eubacteriales</taxon>
        <taxon>Eubacteriaceae</taxon>
        <taxon>Eubacterium</taxon>
    </lineage>
</organism>
<evidence type="ECO:0000313" key="2">
    <source>
        <dbReference type="Proteomes" id="UP000823877"/>
    </source>
</evidence>
<proteinExistence type="predicted"/>
<gene>
    <name evidence="1" type="ORF">IAA37_00045</name>
</gene>
<accession>A0A9D2S7R3</accession>
<reference evidence="1" key="2">
    <citation type="submission" date="2021-04" db="EMBL/GenBank/DDBJ databases">
        <authorList>
            <person name="Gilroy R."/>
        </authorList>
    </citation>
    <scope>NUCLEOTIDE SEQUENCE</scope>
    <source>
        <strain evidence="1">CHK188-16595</strain>
    </source>
</reference>
<comment type="caution">
    <text evidence="1">The sequence shown here is derived from an EMBL/GenBank/DDBJ whole genome shotgun (WGS) entry which is preliminary data.</text>
</comment>